<protein>
    <submittedName>
        <fullName evidence="4">Uncharacterized protein</fullName>
    </submittedName>
</protein>
<feature type="compositionally biased region" description="Basic and acidic residues" evidence="1">
    <location>
        <begin position="85"/>
        <end position="144"/>
    </location>
</feature>
<evidence type="ECO:0000256" key="1">
    <source>
        <dbReference type="SAM" id="MobiDB-lite"/>
    </source>
</evidence>
<evidence type="ECO:0000313" key="3">
    <source>
        <dbReference type="Proteomes" id="UP000887569"/>
    </source>
</evidence>
<name>A0A915BRG9_PARUN</name>
<dbReference type="WBParaSite" id="PgR054_g045_t04">
    <property type="protein sequence ID" value="PgR054_g045_t04"/>
    <property type="gene ID" value="PgR054_g045"/>
</dbReference>
<feature type="compositionally biased region" description="Pro residues" evidence="1">
    <location>
        <begin position="53"/>
        <end position="65"/>
    </location>
</feature>
<keyword evidence="2" id="KW-0812">Transmembrane</keyword>
<proteinExistence type="predicted"/>
<feature type="transmembrane region" description="Helical" evidence="2">
    <location>
        <begin position="21"/>
        <end position="42"/>
    </location>
</feature>
<dbReference type="AlphaFoldDB" id="A0A915BRG9"/>
<sequence length="183" mass="20309">VDECKQQRDNIETLDVIMIEISPFAIAYSIFGAILFSVIALTQCCAKKSSNKAPPPPGVPQLPPLRPEDEQKTQTLDEAAAKPAEASKETAGKAGDSKEAAKEGGDKKEEDKKKEGEEKEEKKEGEGEKKDGEKKEEGKKKDDEKKEEEEDEKDKEKEVPLENIRSVSAENRSGRKQSQENCF</sequence>
<evidence type="ECO:0000256" key="2">
    <source>
        <dbReference type="SAM" id="Phobius"/>
    </source>
</evidence>
<feature type="region of interest" description="Disordered" evidence="1">
    <location>
        <begin position="48"/>
        <end position="183"/>
    </location>
</feature>
<keyword evidence="2" id="KW-0472">Membrane</keyword>
<keyword evidence="2" id="KW-1133">Transmembrane helix</keyword>
<accession>A0A915BRG9</accession>
<keyword evidence="3" id="KW-1185">Reference proteome</keyword>
<organism evidence="3 4">
    <name type="scientific">Parascaris univalens</name>
    <name type="common">Nematode worm</name>
    <dbReference type="NCBI Taxonomy" id="6257"/>
    <lineage>
        <taxon>Eukaryota</taxon>
        <taxon>Metazoa</taxon>
        <taxon>Ecdysozoa</taxon>
        <taxon>Nematoda</taxon>
        <taxon>Chromadorea</taxon>
        <taxon>Rhabditida</taxon>
        <taxon>Spirurina</taxon>
        <taxon>Ascaridomorpha</taxon>
        <taxon>Ascaridoidea</taxon>
        <taxon>Ascarididae</taxon>
        <taxon>Parascaris</taxon>
    </lineage>
</organism>
<reference evidence="4" key="1">
    <citation type="submission" date="2022-11" db="UniProtKB">
        <authorList>
            <consortium name="WormBaseParasite"/>
        </authorList>
    </citation>
    <scope>IDENTIFICATION</scope>
</reference>
<dbReference type="Proteomes" id="UP000887569">
    <property type="component" value="Unplaced"/>
</dbReference>
<evidence type="ECO:0000313" key="4">
    <source>
        <dbReference type="WBParaSite" id="PgR054_g045_t04"/>
    </source>
</evidence>